<evidence type="ECO:0000313" key="8">
    <source>
        <dbReference type="Proteomes" id="UP000192257"/>
    </source>
</evidence>
<dbReference type="Pfam" id="PF07732">
    <property type="entry name" value="Cu-oxidase_3"/>
    <property type="match status" value="1"/>
</dbReference>
<dbReference type="InterPro" id="IPR011706">
    <property type="entry name" value="Cu-oxidase_C"/>
</dbReference>
<dbReference type="Gene3D" id="2.60.40.420">
    <property type="entry name" value="Cupredoxins - blue copper proteins"/>
    <property type="match status" value="3"/>
</dbReference>
<evidence type="ECO:0000256" key="2">
    <source>
        <dbReference type="ARBA" id="ARBA00022723"/>
    </source>
</evidence>
<feature type="transmembrane region" description="Helical" evidence="4">
    <location>
        <begin position="587"/>
        <end position="609"/>
    </location>
</feature>
<keyword evidence="2" id="KW-0479">Metal-binding</keyword>
<dbReference type="PROSITE" id="PS00080">
    <property type="entry name" value="MULTICOPPER_OXIDASE2"/>
    <property type="match status" value="1"/>
</dbReference>
<dbReference type="SUPFAM" id="SSF49503">
    <property type="entry name" value="Cupredoxins"/>
    <property type="match status" value="2"/>
</dbReference>
<dbReference type="Pfam" id="PF07731">
    <property type="entry name" value="Cu-oxidase_2"/>
    <property type="match status" value="1"/>
</dbReference>
<dbReference type="AlphaFoldDB" id="A0A1X0P996"/>
<dbReference type="STRING" id="67003.A0A1X0P996"/>
<evidence type="ECO:0000259" key="6">
    <source>
        <dbReference type="Pfam" id="PF07732"/>
    </source>
</evidence>
<reference evidence="7 8" key="1">
    <citation type="submission" date="2017-03" db="EMBL/GenBank/DDBJ databases">
        <title>An alternative strategy for trypanosome survival in the mammalian bloodstream revealed through genome and transcriptome analysis of the ubiquitous bovine parasite Trypanosoma (Megatrypanum) theileri.</title>
        <authorList>
            <person name="Kelly S."/>
            <person name="Ivens A."/>
            <person name="Mott A."/>
            <person name="O'Neill E."/>
            <person name="Emms D."/>
            <person name="Macleod O."/>
            <person name="Voorheis P."/>
            <person name="Matthews J."/>
            <person name="Matthews K."/>
            <person name="Carrington M."/>
        </authorList>
    </citation>
    <scope>NUCLEOTIDE SEQUENCE [LARGE SCALE GENOMIC DNA]</scope>
    <source>
        <strain evidence="7">Edinburgh</strain>
    </source>
</reference>
<organism evidence="7 8">
    <name type="scientific">Trypanosoma theileri</name>
    <dbReference type="NCBI Taxonomy" id="67003"/>
    <lineage>
        <taxon>Eukaryota</taxon>
        <taxon>Discoba</taxon>
        <taxon>Euglenozoa</taxon>
        <taxon>Kinetoplastea</taxon>
        <taxon>Metakinetoplastina</taxon>
        <taxon>Trypanosomatida</taxon>
        <taxon>Trypanosomatidae</taxon>
        <taxon>Trypanosoma</taxon>
    </lineage>
</organism>
<dbReference type="PANTHER" id="PTHR11709:SF2">
    <property type="entry name" value="MULTICOPPER OXIDASE LPR1"/>
    <property type="match status" value="1"/>
</dbReference>
<dbReference type="InterPro" id="IPR011707">
    <property type="entry name" value="Cu-oxidase-like_N"/>
</dbReference>
<keyword evidence="4" id="KW-1133">Transmembrane helix</keyword>
<dbReference type="InterPro" id="IPR008972">
    <property type="entry name" value="Cupredoxin"/>
</dbReference>
<feature type="domain" description="Plastocyanin-like" evidence="5">
    <location>
        <begin position="413"/>
        <end position="532"/>
    </location>
</feature>
<dbReference type="OrthoDB" id="2121828at2759"/>
<dbReference type="EMBL" id="NBCO01000001">
    <property type="protein sequence ID" value="ORC93395.1"/>
    <property type="molecule type" value="Genomic_DNA"/>
</dbReference>
<proteinExistence type="inferred from homology"/>
<dbReference type="GeneID" id="39980733"/>
<protein>
    <recommendedName>
        <fullName evidence="9">Multicopper oxidase</fullName>
    </recommendedName>
</protein>
<feature type="domain" description="Plastocyanin-like" evidence="6">
    <location>
        <begin position="104"/>
        <end position="175"/>
    </location>
</feature>
<evidence type="ECO:0000256" key="4">
    <source>
        <dbReference type="SAM" id="Phobius"/>
    </source>
</evidence>
<dbReference type="GO" id="GO:0005507">
    <property type="term" value="F:copper ion binding"/>
    <property type="evidence" value="ECO:0007669"/>
    <property type="project" value="InterPro"/>
</dbReference>
<name>A0A1X0P996_9TRYP</name>
<keyword evidence="3" id="KW-0560">Oxidoreductase</keyword>
<dbReference type="VEuPathDB" id="TriTrypDB:TM35_000012720"/>
<comment type="similarity">
    <text evidence="1">Belongs to the multicopper oxidase family.</text>
</comment>
<evidence type="ECO:0000313" key="7">
    <source>
        <dbReference type="EMBL" id="ORC93395.1"/>
    </source>
</evidence>
<dbReference type="Proteomes" id="UP000192257">
    <property type="component" value="Unassembled WGS sequence"/>
</dbReference>
<comment type="caution">
    <text evidence="7">The sequence shown here is derived from an EMBL/GenBank/DDBJ whole genome shotgun (WGS) entry which is preliminary data.</text>
</comment>
<sequence length="649" mass="73538">MLMVSIPGSCEKLKPMTEIFPSNGDTFLHLTVRAKKVSIPLRGFGKGAVFTYMGRLYEYGGVSSIPGPIVHIRAGGRLFLTLYNDLGEQMYEETMESMYNYHGVNETNVHFHGIHADPNEDDVFKTATPGRSLKYKLHIPKEHLPGLHWYHTHAHGSSYLLLMGGLFGPLIVDDTTNQPLSSLPSIVLMIHMYRLGTSTLCDGSPMQTVDIAIKNNMSSNPTIKDNLGKELKLPSDLFFVNGQHKPIVEIVKGQSTILRLAFAAGSCHLNISLPKECEFHLSAIDGIPLNVSRELKERWLYFTTATRYDVITLCVEKPKEELPIVFNEANETILFIKVVSPVEGQKGKHQKLTFPLHSHYNQVKYLRIDEPTVLRDISFSQMGIPSPKPYYVIGQGTNCTSLENSTTCYHEHFSGRKGNHMCQYNGFVIPLNAVVEARVFGDPTDDIPHPLHLHVNHFVFVRFTPRKGGQHENTSMMNYGIYPGEVRDTIPILDGETIIRWRAATFTGEVVYHCHVLTHEDQGMMTSYLVINENIGNNRRKEKMGGKEEEKEEKEEVENKKMISTKPGVVDDLESIFYFGGLKRKELIFLVLSVMFFLAAFIAALIRWFRKNPPEFGQWVRRRKDDVLTRLHNSVNANEMERTPLMGSA</sequence>
<keyword evidence="8" id="KW-1185">Reference proteome</keyword>
<gene>
    <name evidence="7" type="ORF">TM35_000012720</name>
</gene>
<evidence type="ECO:0000256" key="3">
    <source>
        <dbReference type="ARBA" id="ARBA00023002"/>
    </source>
</evidence>
<keyword evidence="4" id="KW-0472">Membrane</keyword>
<keyword evidence="4" id="KW-0812">Transmembrane</keyword>
<dbReference type="InterPro" id="IPR045087">
    <property type="entry name" value="Cu-oxidase_fam"/>
</dbReference>
<accession>A0A1X0P996</accession>
<evidence type="ECO:0008006" key="9">
    <source>
        <dbReference type="Google" id="ProtNLM"/>
    </source>
</evidence>
<dbReference type="InterPro" id="IPR002355">
    <property type="entry name" value="Cu_oxidase_Cu_BS"/>
</dbReference>
<dbReference type="GO" id="GO:0016491">
    <property type="term" value="F:oxidoreductase activity"/>
    <property type="evidence" value="ECO:0007669"/>
    <property type="project" value="UniProtKB-KW"/>
</dbReference>
<dbReference type="CDD" id="cd13853">
    <property type="entry name" value="CuRO_1_Tth-MCO_like"/>
    <property type="match status" value="1"/>
</dbReference>
<evidence type="ECO:0000256" key="1">
    <source>
        <dbReference type="ARBA" id="ARBA00010609"/>
    </source>
</evidence>
<evidence type="ECO:0000259" key="5">
    <source>
        <dbReference type="Pfam" id="PF07731"/>
    </source>
</evidence>
<dbReference type="RefSeq" id="XP_028887461.1">
    <property type="nucleotide sequence ID" value="XM_029020953.1"/>
</dbReference>
<dbReference type="PANTHER" id="PTHR11709">
    <property type="entry name" value="MULTI-COPPER OXIDASE"/>
    <property type="match status" value="1"/>
</dbReference>